<evidence type="ECO:0000313" key="1">
    <source>
        <dbReference type="EMBL" id="KAG8199168.1"/>
    </source>
</evidence>
<dbReference type="AlphaFoldDB" id="A0AAV6VSD7"/>
<accession>A0AAV6VSD7</accession>
<protein>
    <submittedName>
        <fullName evidence="1">Uncharacterized protein</fullName>
    </submittedName>
</protein>
<comment type="caution">
    <text evidence="1">The sequence shown here is derived from an EMBL/GenBank/DDBJ whole genome shotgun (WGS) entry which is preliminary data.</text>
</comment>
<proteinExistence type="predicted"/>
<sequence>MGTAWDGGGGPCVTIPFGLRPGLMTSTAGSWPIGVALSSHVVTIKSGSRPNVEVVSALGTVDRITSFYKFSGKILFSGLCLNGVEEIN</sequence>
<organism evidence="1 2">
    <name type="scientific">Oedothorax gibbosus</name>
    <dbReference type="NCBI Taxonomy" id="931172"/>
    <lineage>
        <taxon>Eukaryota</taxon>
        <taxon>Metazoa</taxon>
        <taxon>Ecdysozoa</taxon>
        <taxon>Arthropoda</taxon>
        <taxon>Chelicerata</taxon>
        <taxon>Arachnida</taxon>
        <taxon>Araneae</taxon>
        <taxon>Araneomorphae</taxon>
        <taxon>Entelegynae</taxon>
        <taxon>Araneoidea</taxon>
        <taxon>Linyphiidae</taxon>
        <taxon>Erigoninae</taxon>
        <taxon>Oedothorax</taxon>
    </lineage>
</organism>
<dbReference type="Proteomes" id="UP000827092">
    <property type="component" value="Unassembled WGS sequence"/>
</dbReference>
<keyword evidence="2" id="KW-1185">Reference proteome</keyword>
<evidence type="ECO:0000313" key="2">
    <source>
        <dbReference type="Proteomes" id="UP000827092"/>
    </source>
</evidence>
<gene>
    <name evidence="1" type="ORF">JTE90_015999</name>
</gene>
<dbReference type="EMBL" id="JAFNEN010000030">
    <property type="protein sequence ID" value="KAG8199168.1"/>
    <property type="molecule type" value="Genomic_DNA"/>
</dbReference>
<name>A0AAV6VSD7_9ARAC</name>
<reference evidence="1 2" key="1">
    <citation type="journal article" date="2022" name="Nat. Ecol. Evol.">
        <title>A masculinizing supergene underlies an exaggerated male reproductive morph in a spider.</title>
        <authorList>
            <person name="Hendrickx F."/>
            <person name="De Corte Z."/>
            <person name="Sonet G."/>
            <person name="Van Belleghem S.M."/>
            <person name="Kostlbacher S."/>
            <person name="Vangestel C."/>
        </authorList>
    </citation>
    <scope>NUCLEOTIDE SEQUENCE [LARGE SCALE GENOMIC DNA]</scope>
    <source>
        <strain evidence="1">W744_W776</strain>
    </source>
</reference>